<comment type="caution">
    <text evidence="2">The sequence shown here is derived from an EMBL/GenBank/DDBJ whole genome shotgun (WGS) entry which is preliminary data.</text>
</comment>
<evidence type="ECO:0000256" key="1">
    <source>
        <dbReference type="SAM" id="Phobius"/>
    </source>
</evidence>
<keyword evidence="1" id="KW-0472">Membrane</keyword>
<reference evidence="2" key="1">
    <citation type="submission" date="2020-08" db="EMBL/GenBank/DDBJ databases">
        <title>Genomic Encyclopedia of Type Strains, Phase III (KMG-III): the genomes of soil and plant-associated and newly described type strains.</title>
        <authorList>
            <person name="Whitman W."/>
        </authorList>
    </citation>
    <scope>NUCLEOTIDE SEQUENCE [LARGE SCALE GENOMIC DNA]</scope>
    <source>
        <strain evidence="2">CECT 8628</strain>
    </source>
</reference>
<dbReference type="Proteomes" id="UP000539265">
    <property type="component" value="Unassembled WGS sequence"/>
</dbReference>
<keyword evidence="1" id="KW-0812">Transmembrane</keyword>
<sequence>MDMQDKEMDELFRSQLEGFEMEPSANVWPAIAAEINPANKKTILTPFLSVAASIVVLVGAGLLFIPQKEAVKSKGQVTPVVVKAPPSVKRVSLIAAAPLATSKPVIENRIANIAMASHKKAATNSIVTTIDSSPKPAINIQPAQQQAIANVPKQLPARAVVPDNATPLIAKQAPDQVTDYIAQAQIAALPVKPAQKDTTAVKTRRSIHSFGDLVNVLVAKVDKRRDKIIEFSADDDGESHLTGVNLGIIKIKKRE</sequence>
<dbReference type="AlphaFoldDB" id="A0A839SJD6"/>
<gene>
    <name evidence="2" type="ORF">FHS11_004389</name>
</gene>
<organism evidence="2 3">
    <name type="scientific">Mucilaginibacter gotjawali</name>
    <dbReference type="NCBI Taxonomy" id="1550579"/>
    <lineage>
        <taxon>Bacteria</taxon>
        <taxon>Pseudomonadati</taxon>
        <taxon>Bacteroidota</taxon>
        <taxon>Sphingobacteriia</taxon>
        <taxon>Sphingobacteriales</taxon>
        <taxon>Sphingobacteriaceae</taxon>
        <taxon>Mucilaginibacter</taxon>
    </lineage>
</organism>
<accession>A0A839SJD6</accession>
<evidence type="ECO:0000313" key="2">
    <source>
        <dbReference type="EMBL" id="MBB3057946.1"/>
    </source>
</evidence>
<keyword evidence="3" id="KW-1185">Reference proteome</keyword>
<dbReference type="OrthoDB" id="790344at2"/>
<feature type="transmembrane region" description="Helical" evidence="1">
    <location>
        <begin position="43"/>
        <end position="65"/>
    </location>
</feature>
<proteinExistence type="predicted"/>
<evidence type="ECO:0000313" key="3">
    <source>
        <dbReference type="Proteomes" id="UP000539265"/>
    </source>
</evidence>
<protein>
    <submittedName>
        <fullName evidence="2">Uncharacterized protein</fullName>
    </submittedName>
</protein>
<keyword evidence="1" id="KW-1133">Transmembrane helix</keyword>
<dbReference type="RefSeq" id="WP_096349627.1">
    <property type="nucleotide sequence ID" value="NZ_AP017313.1"/>
</dbReference>
<dbReference type="EMBL" id="JACHWX010000016">
    <property type="protein sequence ID" value="MBB3057946.1"/>
    <property type="molecule type" value="Genomic_DNA"/>
</dbReference>
<name>A0A839SJD6_9SPHI</name>